<sequence>MHQYMLGATQPESSFAEKALRVLVDTKLNMSQQCTLVAKKVVQHWHRLPREAVQSPFMGIFETQMDMAPRSLL</sequence>
<proteinExistence type="predicted"/>
<gene>
    <name evidence="1" type="ORF">QYF61_003425</name>
</gene>
<name>A0AAN7NHA5_MYCAM</name>
<dbReference type="AlphaFoldDB" id="A0AAN7NHA5"/>
<protein>
    <submittedName>
        <fullName evidence="1">Uncharacterized protein</fullName>
    </submittedName>
</protein>
<keyword evidence="2" id="KW-1185">Reference proteome</keyword>
<evidence type="ECO:0000313" key="2">
    <source>
        <dbReference type="Proteomes" id="UP001333110"/>
    </source>
</evidence>
<reference evidence="1 2" key="1">
    <citation type="journal article" date="2023" name="J. Hered.">
        <title>Chromosome-level genome of the wood stork (Mycteria americana) provides insight into avian chromosome evolution.</title>
        <authorList>
            <person name="Flamio R. Jr."/>
            <person name="Ramstad K.M."/>
        </authorList>
    </citation>
    <scope>NUCLEOTIDE SEQUENCE [LARGE SCALE GENOMIC DNA]</scope>
    <source>
        <strain evidence="1">JAX WOST 10</strain>
    </source>
</reference>
<accession>A0AAN7NHA5</accession>
<dbReference type="Proteomes" id="UP001333110">
    <property type="component" value="Unassembled WGS sequence"/>
</dbReference>
<comment type="caution">
    <text evidence="1">The sequence shown here is derived from an EMBL/GenBank/DDBJ whole genome shotgun (WGS) entry which is preliminary data.</text>
</comment>
<evidence type="ECO:0000313" key="1">
    <source>
        <dbReference type="EMBL" id="KAK4825930.1"/>
    </source>
</evidence>
<organism evidence="1 2">
    <name type="scientific">Mycteria americana</name>
    <name type="common">Wood stork</name>
    <dbReference type="NCBI Taxonomy" id="33587"/>
    <lineage>
        <taxon>Eukaryota</taxon>
        <taxon>Metazoa</taxon>
        <taxon>Chordata</taxon>
        <taxon>Craniata</taxon>
        <taxon>Vertebrata</taxon>
        <taxon>Euteleostomi</taxon>
        <taxon>Archelosauria</taxon>
        <taxon>Archosauria</taxon>
        <taxon>Dinosauria</taxon>
        <taxon>Saurischia</taxon>
        <taxon>Theropoda</taxon>
        <taxon>Coelurosauria</taxon>
        <taxon>Aves</taxon>
        <taxon>Neognathae</taxon>
        <taxon>Neoaves</taxon>
        <taxon>Aequornithes</taxon>
        <taxon>Ciconiiformes</taxon>
        <taxon>Ciconiidae</taxon>
        <taxon>Mycteria</taxon>
    </lineage>
</organism>
<dbReference type="EMBL" id="JAUNZN010000002">
    <property type="protein sequence ID" value="KAK4825930.1"/>
    <property type="molecule type" value="Genomic_DNA"/>
</dbReference>